<keyword evidence="7" id="KW-0862">Zinc</keyword>
<feature type="region of interest" description="Disordered" evidence="10">
    <location>
        <begin position="91"/>
        <end position="139"/>
    </location>
</feature>
<evidence type="ECO:0000256" key="1">
    <source>
        <dbReference type="ARBA" id="ARBA00004123"/>
    </source>
</evidence>
<dbReference type="InterPro" id="IPR014905">
    <property type="entry name" value="HIRAN"/>
</dbReference>
<dbReference type="KEGG" id="lbc:LACBIDRAFT_301359"/>
<protein>
    <submittedName>
        <fullName evidence="13">RAD5-like protein</fullName>
    </submittedName>
</protein>
<keyword evidence="9" id="KW-0539">Nucleus</keyword>
<dbReference type="Pfam" id="PF00176">
    <property type="entry name" value="SNF2-rel_dom"/>
    <property type="match status" value="1"/>
</dbReference>
<keyword evidence="5" id="KW-0863">Zinc-finger</keyword>
<keyword evidence="4" id="KW-0547">Nucleotide-binding</keyword>
<keyword evidence="14" id="KW-1185">Reference proteome</keyword>
<dbReference type="InterPro" id="IPR038718">
    <property type="entry name" value="SNF2-like_sf"/>
</dbReference>
<evidence type="ECO:0000256" key="8">
    <source>
        <dbReference type="ARBA" id="ARBA00022840"/>
    </source>
</evidence>
<evidence type="ECO:0000259" key="12">
    <source>
        <dbReference type="PROSITE" id="PS51194"/>
    </source>
</evidence>
<dbReference type="PROSITE" id="PS51194">
    <property type="entry name" value="HELICASE_CTER"/>
    <property type="match status" value="1"/>
</dbReference>
<dbReference type="GeneID" id="6069758"/>
<organism evidence="14">
    <name type="scientific">Laccaria bicolor (strain S238N-H82 / ATCC MYA-4686)</name>
    <name type="common">Bicoloured deceiver</name>
    <name type="synonym">Laccaria laccata var. bicolor</name>
    <dbReference type="NCBI Taxonomy" id="486041"/>
    <lineage>
        <taxon>Eukaryota</taxon>
        <taxon>Fungi</taxon>
        <taxon>Dikarya</taxon>
        <taxon>Basidiomycota</taxon>
        <taxon>Agaricomycotina</taxon>
        <taxon>Agaricomycetes</taxon>
        <taxon>Agaricomycetidae</taxon>
        <taxon>Agaricales</taxon>
        <taxon>Agaricineae</taxon>
        <taxon>Hydnangiaceae</taxon>
        <taxon>Laccaria</taxon>
    </lineage>
</organism>
<accession>B0CND2</accession>
<dbReference type="PANTHER" id="PTHR45626">
    <property type="entry name" value="TRANSCRIPTION TERMINATION FACTOR 2-RELATED"/>
    <property type="match status" value="1"/>
</dbReference>
<dbReference type="InterPro" id="IPR013083">
    <property type="entry name" value="Znf_RING/FYVE/PHD"/>
</dbReference>
<feature type="region of interest" description="Disordered" evidence="10">
    <location>
        <begin position="173"/>
        <end position="196"/>
    </location>
</feature>
<evidence type="ECO:0000256" key="5">
    <source>
        <dbReference type="ARBA" id="ARBA00022771"/>
    </source>
</evidence>
<evidence type="ECO:0000313" key="13">
    <source>
        <dbReference type="EMBL" id="EDR15907.1"/>
    </source>
</evidence>
<dbReference type="InterPro" id="IPR027417">
    <property type="entry name" value="P-loop_NTPase"/>
</dbReference>
<dbReference type="InterPro" id="IPR050628">
    <property type="entry name" value="SNF2_RAD54_helicase_TF"/>
</dbReference>
<gene>
    <name evidence="13" type="primary">CHR16210</name>
    <name evidence="13" type="ORF">LACBIDRAFT_301359</name>
</gene>
<dbReference type="GO" id="GO:0006281">
    <property type="term" value="P:DNA repair"/>
    <property type="evidence" value="ECO:0007669"/>
    <property type="project" value="TreeGrafter"/>
</dbReference>
<reference evidence="13 14" key="1">
    <citation type="journal article" date="2008" name="Nature">
        <title>The genome of Laccaria bicolor provides insights into mycorrhizal symbiosis.</title>
        <authorList>
            <person name="Martin F."/>
            <person name="Aerts A."/>
            <person name="Ahren D."/>
            <person name="Brun A."/>
            <person name="Danchin E.G.J."/>
            <person name="Duchaussoy F."/>
            <person name="Gibon J."/>
            <person name="Kohler A."/>
            <person name="Lindquist E."/>
            <person name="Pereda V."/>
            <person name="Salamov A."/>
            <person name="Shapiro H.J."/>
            <person name="Wuyts J."/>
            <person name="Blaudez D."/>
            <person name="Buee M."/>
            <person name="Brokstein P."/>
            <person name="Canbaeck B."/>
            <person name="Cohen D."/>
            <person name="Courty P.E."/>
            <person name="Coutinho P.M."/>
            <person name="Delaruelle C."/>
            <person name="Detter J.C."/>
            <person name="Deveau A."/>
            <person name="DiFazio S."/>
            <person name="Duplessis S."/>
            <person name="Fraissinet-Tachet L."/>
            <person name="Lucic E."/>
            <person name="Frey-Klett P."/>
            <person name="Fourrey C."/>
            <person name="Feussner I."/>
            <person name="Gay G."/>
            <person name="Grimwood J."/>
            <person name="Hoegger P.J."/>
            <person name="Jain P."/>
            <person name="Kilaru S."/>
            <person name="Labbe J."/>
            <person name="Lin Y.C."/>
            <person name="Legue V."/>
            <person name="Le Tacon F."/>
            <person name="Marmeisse R."/>
            <person name="Melayah D."/>
            <person name="Montanini B."/>
            <person name="Muratet M."/>
            <person name="Nehls U."/>
            <person name="Niculita-Hirzel H."/>
            <person name="Oudot-Le Secq M.P."/>
            <person name="Peter M."/>
            <person name="Quesneville H."/>
            <person name="Rajashekar B."/>
            <person name="Reich M."/>
            <person name="Rouhier N."/>
            <person name="Schmutz J."/>
            <person name="Yin T."/>
            <person name="Chalot M."/>
            <person name="Henrissat B."/>
            <person name="Kuees U."/>
            <person name="Lucas S."/>
            <person name="Van de Peer Y."/>
            <person name="Podila G.K."/>
            <person name="Polle A."/>
            <person name="Pukkila P.J."/>
            <person name="Richardson P.M."/>
            <person name="Rouze P."/>
            <person name="Sanders I.R."/>
            <person name="Stajich J.E."/>
            <person name="Tunlid A."/>
            <person name="Tuskan G."/>
            <person name="Grigoriev I.V."/>
        </authorList>
    </citation>
    <scope>NUCLEOTIDE SEQUENCE [LARGE SCALE GENOMIC DNA]</scope>
    <source>
        <strain evidence="14">S238N-H82 / ATCC MYA-4686</strain>
    </source>
</reference>
<comment type="subcellular location">
    <subcellularLocation>
        <location evidence="1">Nucleus</location>
    </subcellularLocation>
</comment>
<keyword evidence="6" id="KW-0378">Hydrolase</keyword>
<dbReference type="InterPro" id="IPR000330">
    <property type="entry name" value="SNF2_N"/>
</dbReference>
<feature type="domain" description="Helicase C-terminal" evidence="12">
    <location>
        <begin position="989"/>
        <end position="1150"/>
    </location>
</feature>
<dbReference type="GO" id="GO:0008094">
    <property type="term" value="F:ATP-dependent activity, acting on DNA"/>
    <property type="evidence" value="ECO:0007669"/>
    <property type="project" value="TreeGrafter"/>
</dbReference>
<feature type="compositionally biased region" description="Polar residues" evidence="10">
    <location>
        <begin position="129"/>
        <end position="139"/>
    </location>
</feature>
<dbReference type="InterPro" id="IPR049730">
    <property type="entry name" value="SNF2/RAD54-like_C"/>
</dbReference>
<dbReference type="Pfam" id="PF00271">
    <property type="entry name" value="Helicase_C"/>
    <property type="match status" value="1"/>
</dbReference>
<dbReference type="GO" id="GO:0005524">
    <property type="term" value="F:ATP binding"/>
    <property type="evidence" value="ECO:0007669"/>
    <property type="project" value="UniProtKB-KW"/>
</dbReference>
<dbReference type="InParanoid" id="B0CND2"/>
<dbReference type="Proteomes" id="UP000001194">
    <property type="component" value="Unassembled WGS sequence"/>
</dbReference>
<evidence type="ECO:0000256" key="6">
    <source>
        <dbReference type="ARBA" id="ARBA00022801"/>
    </source>
</evidence>
<keyword evidence="3" id="KW-0479">Metal-binding</keyword>
<evidence type="ECO:0000256" key="7">
    <source>
        <dbReference type="ARBA" id="ARBA00022833"/>
    </source>
</evidence>
<keyword evidence="8" id="KW-0067">ATP-binding</keyword>
<evidence type="ECO:0000256" key="2">
    <source>
        <dbReference type="ARBA" id="ARBA00007025"/>
    </source>
</evidence>
<dbReference type="CDD" id="cd18793">
    <property type="entry name" value="SF2_C_SNF"/>
    <property type="match status" value="1"/>
</dbReference>
<dbReference type="FunCoup" id="B0CND2">
    <property type="interactions" value="223"/>
</dbReference>
<evidence type="ECO:0000256" key="3">
    <source>
        <dbReference type="ARBA" id="ARBA00022723"/>
    </source>
</evidence>
<comment type="similarity">
    <text evidence="2">Belongs to the SNF2/RAD54 helicase family.</text>
</comment>
<dbReference type="PANTHER" id="PTHR45626:SF22">
    <property type="entry name" value="DNA REPAIR PROTEIN RAD5"/>
    <property type="match status" value="1"/>
</dbReference>
<dbReference type="Pfam" id="PF08797">
    <property type="entry name" value="HIRAN"/>
    <property type="match status" value="1"/>
</dbReference>
<dbReference type="CDD" id="cd18008">
    <property type="entry name" value="DEXDc_SHPRH-like"/>
    <property type="match status" value="1"/>
</dbReference>
<dbReference type="GO" id="GO:0005634">
    <property type="term" value="C:nucleus"/>
    <property type="evidence" value="ECO:0007669"/>
    <property type="project" value="UniProtKB-SubCell"/>
</dbReference>
<dbReference type="GO" id="GO:0003676">
    <property type="term" value="F:nucleic acid binding"/>
    <property type="evidence" value="ECO:0007669"/>
    <property type="project" value="InterPro"/>
</dbReference>
<feature type="compositionally biased region" description="Low complexity" evidence="10">
    <location>
        <begin position="99"/>
        <end position="109"/>
    </location>
</feature>
<dbReference type="Gene3D" id="3.30.40.10">
    <property type="entry name" value="Zinc/RING finger domain, C3HC4 (zinc finger)"/>
    <property type="match status" value="1"/>
</dbReference>
<evidence type="ECO:0000313" key="14">
    <source>
        <dbReference type="Proteomes" id="UP000001194"/>
    </source>
</evidence>
<evidence type="ECO:0000256" key="4">
    <source>
        <dbReference type="ARBA" id="ARBA00022741"/>
    </source>
</evidence>
<dbReference type="STRING" id="486041.B0CND2"/>
<dbReference type="SMART" id="SM00910">
    <property type="entry name" value="HIRAN"/>
    <property type="match status" value="1"/>
</dbReference>
<sequence>MQIPSSPPPGPFFASSEDEGDDVYMAGVESEVPHSSLPTTPRTSSSRSSPPHRLFLEDSDDDVNDICTSESPSVRRPIVVDDVLEIDIDSAATHAKAGPSKPFKKSSSPLDAKQRSNSGPPLKKRRLSPQDTHITTNSFPPTYLGEVLITNAWSNVSGKGYVKPNESIQIQRDEVAAPKPGPSKQAKSVNKKTGDGKKQLSLATMLKAQPTNNFKKKKVDTIVRLVNSRGFEFGRLPTECSWWISKLLELGVVQIRGTMSDCPEKLTTGVSLIVTLHFYIVASAFTPLSTSNSDELPKLTFNEGAETNEETSLRERKSAVVKLFEVIGLKPQAGANFKGKSSDGKIHEEALKRMAQHPTKKVKEIVGDGEEIEVEEAEELSKNDIDTIYKRAQHNDRTMSEMEPADTFNLTLRGYQKQALSWMHSLESGKMNAREAWSMHPLWSEYSFPHEPCMNDDIIDLTADEKLFYFNPYSGELSLDFPKAERNCRGGILADVGMGKTIMLSALIQTSFASDTDKGEEQNSKGKAKQIKLNNAFRIIPKGKQQPHKPPAATLIIAPTSLLSQWSEELQRSSKPGTVDVLVWHGQNRLDIEAMIESDGEDDKTIKVVITSYGVLASEHAKSAKSPIFEINWLRIVLDEAHACKSRTSKTAKAVYALAGRRRWAVTGTPIVNRLEDLYSLLKFLGFKPWSEFSYFRSFITLPFLARDPKAIEIVQVILESILLRREKNMTDSEGKKIVELPPKEITVETLEFTALERKIYDSIYHTAKRNFDQLEAKGLVGKNYTHILAMLMRLRRAVLHPKLVLTEKDGRALSPGGDGNVDVNDLIKRFVGDDTNSGEKSNTFAETFMANLTGDDIAECPICFSEPEAPVLIPGCMHQLYVFLSSSTPCSLMDDVLLSCKDCIVSHIGICEERGQEPQCPTCSQGALKVGWFRNASASNFLTAVQSSDLVEIIRKKTDPDATLNSPASESGLTFRRNDFQSSTKLNALIKSLCKLRDQDPCFRAVVFSQFTSFLDLIQVALERERFDQYRFDGTMDVKKKSAAINEFKSFSRKGKVLVVSLKAGGVGLNLTAANHVFMMDCWWNAATENQAIDRVHRIGQEKTVYVTHFIVANTIESRILQIQKRKTAIVNEAFRGSKSDPESIQNLKIMFGDD</sequence>
<dbReference type="InterPro" id="IPR001650">
    <property type="entry name" value="Helicase_C-like"/>
</dbReference>
<proteinExistence type="inferred from homology"/>
<dbReference type="HOGENOM" id="CLU_000315_2_5_1"/>
<feature type="region of interest" description="Disordered" evidence="10">
    <location>
        <begin position="1"/>
        <end position="74"/>
    </location>
</feature>
<dbReference type="GO" id="GO:0008270">
    <property type="term" value="F:zinc ion binding"/>
    <property type="evidence" value="ECO:0007669"/>
    <property type="project" value="UniProtKB-KW"/>
</dbReference>
<feature type="compositionally biased region" description="Pro residues" evidence="10">
    <location>
        <begin position="1"/>
        <end position="11"/>
    </location>
</feature>
<feature type="domain" description="Helicase ATP-binding" evidence="11">
    <location>
        <begin position="481"/>
        <end position="688"/>
    </location>
</feature>
<dbReference type="SMART" id="SM00490">
    <property type="entry name" value="HELICc"/>
    <property type="match status" value="1"/>
</dbReference>
<dbReference type="OrthoDB" id="448448at2759"/>
<name>B0CND2_LACBS</name>
<dbReference type="Gene3D" id="3.40.50.10810">
    <property type="entry name" value="Tandem AAA-ATPase domain"/>
    <property type="match status" value="1"/>
</dbReference>
<dbReference type="EMBL" id="DS547091">
    <property type="protein sequence ID" value="EDR15907.1"/>
    <property type="molecule type" value="Genomic_DNA"/>
</dbReference>
<evidence type="ECO:0000259" key="11">
    <source>
        <dbReference type="PROSITE" id="PS51192"/>
    </source>
</evidence>
<dbReference type="GO" id="GO:0016818">
    <property type="term" value="F:hydrolase activity, acting on acid anhydrides, in phosphorus-containing anhydrides"/>
    <property type="evidence" value="ECO:0007669"/>
    <property type="project" value="InterPro"/>
</dbReference>
<dbReference type="InterPro" id="IPR014001">
    <property type="entry name" value="Helicase_ATP-bd"/>
</dbReference>
<dbReference type="SMART" id="SM00487">
    <property type="entry name" value="DEXDc"/>
    <property type="match status" value="1"/>
</dbReference>
<dbReference type="Gene3D" id="3.40.50.300">
    <property type="entry name" value="P-loop containing nucleotide triphosphate hydrolases"/>
    <property type="match status" value="2"/>
</dbReference>
<dbReference type="PROSITE" id="PS51192">
    <property type="entry name" value="HELICASE_ATP_BIND_1"/>
    <property type="match status" value="1"/>
</dbReference>
<feature type="compositionally biased region" description="Low complexity" evidence="10">
    <location>
        <begin position="33"/>
        <end position="53"/>
    </location>
</feature>
<dbReference type="AlphaFoldDB" id="B0CND2"/>
<evidence type="ECO:0000256" key="9">
    <source>
        <dbReference type="ARBA" id="ARBA00023242"/>
    </source>
</evidence>
<dbReference type="SUPFAM" id="SSF52540">
    <property type="entry name" value="P-loop containing nucleoside triphosphate hydrolases"/>
    <property type="match status" value="2"/>
</dbReference>
<evidence type="ECO:0000256" key="10">
    <source>
        <dbReference type="SAM" id="MobiDB-lite"/>
    </source>
</evidence>
<dbReference type="RefSeq" id="XP_001874115.1">
    <property type="nucleotide sequence ID" value="XM_001874080.1"/>
</dbReference>